<dbReference type="AlphaFoldDB" id="A0A2S9I3U2"/>
<feature type="signal peptide" evidence="3">
    <location>
        <begin position="1"/>
        <end position="27"/>
    </location>
</feature>
<dbReference type="PANTHER" id="PTHR35936">
    <property type="entry name" value="MEMBRANE-BOUND LYTIC MUREIN TRANSGLYCOSYLASE F"/>
    <property type="match status" value="1"/>
</dbReference>
<evidence type="ECO:0000313" key="5">
    <source>
        <dbReference type="EMBL" id="PRD12460.1"/>
    </source>
</evidence>
<proteinExistence type="inferred from homology"/>
<dbReference type="SMART" id="SM00062">
    <property type="entry name" value="PBPb"/>
    <property type="match status" value="1"/>
</dbReference>
<dbReference type="SUPFAM" id="SSF53850">
    <property type="entry name" value="Periplasmic binding protein-like II"/>
    <property type="match status" value="1"/>
</dbReference>
<evidence type="ECO:0000256" key="1">
    <source>
        <dbReference type="ARBA" id="ARBA00010333"/>
    </source>
</evidence>
<name>A0A2S9I3U2_9GAMM</name>
<feature type="domain" description="Solute-binding protein family 3/N-terminal" evidence="4">
    <location>
        <begin position="36"/>
        <end position="265"/>
    </location>
</feature>
<comment type="caution">
    <text evidence="5">The sequence shown here is derived from an EMBL/GenBank/DDBJ whole genome shotgun (WGS) entry which is preliminary data.</text>
</comment>
<keyword evidence="2 3" id="KW-0732">Signal</keyword>
<gene>
    <name evidence="5" type="ORF">CQW29_26450</name>
</gene>
<dbReference type="OrthoDB" id="8611212at2"/>
<comment type="similarity">
    <text evidence="1">Belongs to the bacterial solute-binding protein 3 family.</text>
</comment>
<dbReference type="Gene3D" id="3.40.190.10">
    <property type="entry name" value="Periplasmic binding protein-like II"/>
    <property type="match status" value="2"/>
</dbReference>
<dbReference type="Pfam" id="PF00497">
    <property type="entry name" value="SBP_bac_3"/>
    <property type="match status" value="1"/>
</dbReference>
<dbReference type="Proteomes" id="UP000239181">
    <property type="component" value="Unassembled WGS sequence"/>
</dbReference>
<evidence type="ECO:0000259" key="4">
    <source>
        <dbReference type="SMART" id="SM00062"/>
    </source>
</evidence>
<evidence type="ECO:0000256" key="3">
    <source>
        <dbReference type="SAM" id="SignalP"/>
    </source>
</evidence>
<evidence type="ECO:0000256" key="2">
    <source>
        <dbReference type="ARBA" id="ARBA00022729"/>
    </source>
</evidence>
<organism evidence="5 6">
    <name type="scientific">Pantoea coffeiphila</name>
    <dbReference type="NCBI Taxonomy" id="1465635"/>
    <lineage>
        <taxon>Bacteria</taxon>
        <taxon>Pseudomonadati</taxon>
        <taxon>Pseudomonadota</taxon>
        <taxon>Gammaproteobacteria</taxon>
        <taxon>Enterobacterales</taxon>
        <taxon>Erwiniaceae</taxon>
        <taxon>Pantoea</taxon>
    </lineage>
</organism>
<feature type="chain" id="PRO_5015752319" evidence="3">
    <location>
        <begin position="28"/>
        <end position="277"/>
    </location>
</feature>
<dbReference type="PANTHER" id="PTHR35936:SF19">
    <property type="entry name" value="AMINO-ACID-BINDING PROTEIN YXEM-RELATED"/>
    <property type="match status" value="1"/>
</dbReference>
<protein>
    <submittedName>
        <fullName evidence="5">Amino acid ABC transporter substrate-binding protein</fullName>
    </submittedName>
</protein>
<keyword evidence="6" id="KW-1185">Reference proteome</keyword>
<dbReference type="RefSeq" id="WP_105595739.1">
    <property type="nucleotide sequence ID" value="NZ_PDET01000033.1"/>
</dbReference>
<reference evidence="5 6" key="1">
    <citation type="submission" date="2017-10" db="EMBL/GenBank/DDBJ databases">
        <title>Draft genome of two endophytic bacteria isolated from 'guarana' Paullinia cupana (Mart.) Ducke.</title>
        <authorList>
            <person name="Siqueira K.A."/>
            <person name="Liotti R.G."/>
            <person name="Mendes T.A."/>
            <person name="Soares M.A."/>
        </authorList>
    </citation>
    <scope>NUCLEOTIDE SEQUENCE [LARGE SCALE GENOMIC DNA]</scope>
    <source>
        <strain evidence="5 6">342</strain>
    </source>
</reference>
<sequence>MACKYKITTVKALLAITLSGLLGSAQAAVNTKQEGVLSIGSDLTWAPYDYLVDGEAAGFDADLMKHMAASLGLKTKTEDTRFASLILGLTGHHYDVIASALYITPERAKQINYIPYLKTGGSLMTLKGSEFMPQTKKDLCGKKVASLKGAAWVPALHKLSAGYCAENKLGSITVQEYPSSPLAAQALLSRAADVQFDDAAVSQMMVDQTKGRLQITSKEILEPVIIGLGVAKGNDSLLAALTSALEEQKKNGNYQALLKKYNLQEPSAEEIAAAYKG</sequence>
<dbReference type="EMBL" id="PDET01000033">
    <property type="protein sequence ID" value="PRD12460.1"/>
    <property type="molecule type" value="Genomic_DNA"/>
</dbReference>
<evidence type="ECO:0000313" key="6">
    <source>
        <dbReference type="Proteomes" id="UP000239181"/>
    </source>
</evidence>
<accession>A0A2S9I3U2</accession>
<dbReference type="InterPro" id="IPR001638">
    <property type="entry name" value="Solute-binding_3/MltF_N"/>
</dbReference>